<keyword evidence="3" id="KW-1185">Reference proteome</keyword>
<feature type="region of interest" description="Disordered" evidence="1">
    <location>
        <begin position="250"/>
        <end position="273"/>
    </location>
</feature>
<dbReference type="EMBL" id="CAJPWZ010002038">
    <property type="protein sequence ID" value="CAG2229763.1"/>
    <property type="molecule type" value="Genomic_DNA"/>
</dbReference>
<evidence type="ECO:0000313" key="3">
    <source>
        <dbReference type="Proteomes" id="UP000683360"/>
    </source>
</evidence>
<dbReference type="OrthoDB" id="10442309at2759"/>
<protein>
    <submittedName>
        <fullName evidence="2">Uncharacterized protein</fullName>
    </submittedName>
</protein>
<organism evidence="2 3">
    <name type="scientific">Mytilus edulis</name>
    <name type="common">Blue mussel</name>
    <dbReference type="NCBI Taxonomy" id="6550"/>
    <lineage>
        <taxon>Eukaryota</taxon>
        <taxon>Metazoa</taxon>
        <taxon>Spiralia</taxon>
        <taxon>Lophotrochozoa</taxon>
        <taxon>Mollusca</taxon>
        <taxon>Bivalvia</taxon>
        <taxon>Autobranchia</taxon>
        <taxon>Pteriomorphia</taxon>
        <taxon>Mytilida</taxon>
        <taxon>Mytiloidea</taxon>
        <taxon>Mytilidae</taxon>
        <taxon>Mytilinae</taxon>
        <taxon>Mytilus</taxon>
    </lineage>
</organism>
<dbReference type="AlphaFoldDB" id="A0A8S3T8G3"/>
<sequence>MSTTDLSKFSNYLNNGEIYKTYPAACVPDKLKTPAAKKAKLLKFEEIDVDYYEPDARMVGYRTTQDRVRLWIKALNVYVFEYLGDHPENKDKYQIDWTHDPVKWTPSNLKSIAIDVTTKVDKHNPLMYKLTLFLKTGTLQVQGHYYKTFASQHFLVLRDIVHHIVSQQLQDNNDTMQKVSTDICASDNIDTITINHDSDDETDHKTLLGHNTIDVNSNIIDLKQIIPEAKPEAKENTNMVVQSAINTNDMNVSKLDSNSKPSYPQGKNVKESHEYSRESFESMLKTATNDLENQVTIAIEKLYIQHTHSLNEHLTSVNDTMRTQNDTCVQFKDLLLKSDASSEKENTELKFTLQQLRYESLTEIESLKSVINVLKGSMLDIENSNSVVVESLRNSNASMVSRIQARDQQIEALEADVRNSKLISTRKMKLYTHSNNTTIMKFATSKMKIGNKFNLKSPTPLKQRLL</sequence>
<feature type="compositionally biased region" description="Polar residues" evidence="1">
    <location>
        <begin position="250"/>
        <end position="262"/>
    </location>
</feature>
<comment type="caution">
    <text evidence="2">The sequence shown here is derived from an EMBL/GenBank/DDBJ whole genome shotgun (WGS) entry which is preliminary data.</text>
</comment>
<reference evidence="2" key="1">
    <citation type="submission" date="2021-03" db="EMBL/GenBank/DDBJ databases">
        <authorList>
            <person name="Bekaert M."/>
        </authorList>
    </citation>
    <scope>NUCLEOTIDE SEQUENCE</scope>
</reference>
<dbReference type="Proteomes" id="UP000683360">
    <property type="component" value="Unassembled WGS sequence"/>
</dbReference>
<evidence type="ECO:0000313" key="2">
    <source>
        <dbReference type="EMBL" id="CAG2229763.1"/>
    </source>
</evidence>
<accession>A0A8S3T8G3</accession>
<name>A0A8S3T8G3_MYTED</name>
<evidence type="ECO:0000256" key="1">
    <source>
        <dbReference type="SAM" id="MobiDB-lite"/>
    </source>
</evidence>
<proteinExistence type="predicted"/>
<gene>
    <name evidence="2" type="ORF">MEDL_42722</name>
</gene>